<feature type="domain" description="N-acetyltransferase" evidence="1">
    <location>
        <begin position="147"/>
        <end position="292"/>
    </location>
</feature>
<dbReference type="InterPro" id="IPR016181">
    <property type="entry name" value="Acyl_CoA_acyltransferase"/>
</dbReference>
<dbReference type="Gene3D" id="3.40.630.30">
    <property type="match status" value="1"/>
</dbReference>
<dbReference type="EMBL" id="SMKQ01000044">
    <property type="protein sequence ID" value="TDD47628.1"/>
    <property type="molecule type" value="Genomic_DNA"/>
</dbReference>
<keyword evidence="3" id="KW-1185">Reference proteome</keyword>
<accession>A0A4R4YQX3</accession>
<evidence type="ECO:0000313" key="3">
    <source>
        <dbReference type="Proteomes" id="UP000295302"/>
    </source>
</evidence>
<name>A0A4R4YQX3_9ACTN</name>
<dbReference type="RefSeq" id="WP_132613588.1">
    <property type="nucleotide sequence ID" value="NZ_SMKQ01000044.1"/>
</dbReference>
<dbReference type="OrthoDB" id="3771710at2"/>
<sequence length="292" mass="33096">MKRRDYEGPGDLRTMQDLTRRLWSPESRWHIGDLAWSRFQHVGGEPEWPTSLWEHDGQVVAWAWAQRPGTLDLRLDPAYPELAEEILRWFDGAVEGLERDVTLLESETDLAEVLRRHGYRVQESGVFFTHMRRGLDALPEPKVPAGHTLRAVRGEQDAEARAAVHRAAFSLPGLPPSRVTGESYRQVMRAWPYRAELDWLVEAPDGTPVAFCLVWLDEEHRAALLEPVGTDPAHRRLGLASAATLAALHAARRLGARWAFVAPRGDDGHPMARKTYESLGFRGFARTMTFVR</sequence>
<protein>
    <submittedName>
        <fullName evidence="2">GNAT family N-acetyltransferase</fullName>
    </submittedName>
</protein>
<dbReference type="SUPFAM" id="SSF55729">
    <property type="entry name" value="Acyl-CoA N-acyltransferases (Nat)"/>
    <property type="match status" value="1"/>
</dbReference>
<organism evidence="2 3">
    <name type="scientific">Nonomuraea terrae</name>
    <dbReference type="NCBI Taxonomy" id="2530383"/>
    <lineage>
        <taxon>Bacteria</taxon>
        <taxon>Bacillati</taxon>
        <taxon>Actinomycetota</taxon>
        <taxon>Actinomycetes</taxon>
        <taxon>Streptosporangiales</taxon>
        <taxon>Streptosporangiaceae</taxon>
        <taxon>Nonomuraea</taxon>
    </lineage>
</organism>
<gene>
    <name evidence="2" type="ORF">E1286_17015</name>
</gene>
<keyword evidence="2" id="KW-0808">Transferase</keyword>
<dbReference type="AlphaFoldDB" id="A0A4R4YQX3"/>
<dbReference type="Pfam" id="PF00583">
    <property type="entry name" value="Acetyltransf_1"/>
    <property type="match status" value="1"/>
</dbReference>
<evidence type="ECO:0000259" key="1">
    <source>
        <dbReference type="PROSITE" id="PS51186"/>
    </source>
</evidence>
<dbReference type="Proteomes" id="UP000295302">
    <property type="component" value="Unassembled WGS sequence"/>
</dbReference>
<proteinExistence type="predicted"/>
<evidence type="ECO:0000313" key="2">
    <source>
        <dbReference type="EMBL" id="TDD47628.1"/>
    </source>
</evidence>
<dbReference type="GO" id="GO:0016747">
    <property type="term" value="F:acyltransferase activity, transferring groups other than amino-acyl groups"/>
    <property type="evidence" value="ECO:0007669"/>
    <property type="project" value="InterPro"/>
</dbReference>
<dbReference type="InterPro" id="IPR000182">
    <property type="entry name" value="GNAT_dom"/>
</dbReference>
<reference evidence="2 3" key="1">
    <citation type="submission" date="2019-03" db="EMBL/GenBank/DDBJ databases">
        <title>Draft genome sequences of novel Actinobacteria.</title>
        <authorList>
            <person name="Sahin N."/>
            <person name="Ay H."/>
            <person name="Saygin H."/>
        </authorList>
    </citation>
    <scope>NUCLEOTIDE SEQUENCE [LARGE SCALE GENOMIC DNA]</scope>
    <source>
        <strain evidence="2 3">CH32</strain>
    </source>
</reference>
<comment type="caution">
    <text evidence="2">The sequence shown here is derived from an EMBL/GenBank/DDBJ whole genome shotgun (WGS) entry which is preliminary data.</text>
</comment>
<dbReference type="PROSITE" id="PS51186">
    <property type="entry name" value="GNAT"/>
    <property type="match status" value="1"/>
</dbReference>